<dbReference type="Proteomes" id="UP000435177">
    <property type="component" value="Unassembled WGS sequence"/>
</dbReference>
<dbReference type="Pfam" id="PF05532">
    <property type="entry name" value="CsbD"/>
    <property type="match status" value="1"/>
</dbReference>
<evidence type="ECO:0000313" key="4">
    <source>
        <dbReference type="EMBL" id="PAD75559.1"/>
    </source>
</evidence>
<dbReference type="PANTHER" id="PTHR34977:SF1">
    <property type="entry name" value="UPF0337 PROTEIN YJBJ"/>
    <property type="match status" value="1"/>
</dbReference>
<reference evidence="3 6" key="2">
    <citation type="submission" date="2019-11" db="EMBL/GenBank/DDBJ databases">
        <title>Draft genome sequences of five Paenibacillus species of dairy origin.</title>
        <authorList>
            <person name="Olajide A.M."/>
            <person name="Chen S."/>
            <person name="Lapointe G."/>
        </authorList>
    </citation>
    <scope>NUCLEOTIDE SEQUENCE [LARGE SCALE GENOMIC DNA]</scope>
    <source>
        <strain evidence="3 6">3CS1</strain>
    </source>
</reference>
<dbReference type="Proteomes" id="UP000215596">
    <property type="component" value="Unassembled WGS sequence"/>
</dbReference>
<evidence type="ECO:0000256" key="1">
    <source>
        <dbReference type="ARBA" id="ARBA00009129"/>
    </source>
</evidence>
<dbReference type="AlphaFoldDB" id="A0A268EQZ6"/>
<dbReference type="RefSeq" id="WP_095266048.1">
    <property type="nucleotide sequence ID" value="NZ_NPBY01000045.1"/>
</dbReference>
<dbReference type="InterPro" id="IPR008462">
    <property type="entry name" value="CsbD"/>
</dbReference>
<dbReference type="PIRSF" id="PIRSF039008">
    <property type="entry name" value="YjbJ"/>
    <property type="match status" value="1"/>
</dbReference>
<dbReference type="EMBL" id="NPBY01000045">
    <property type="protein sequence ID" value="PAD75559.1"/>
    <property type="molecule type" value="Genomic_DNA"/>
</dbReference>
<dbReference type="InterPro" id="IPR036629">
    <property type="entry name" value="YjbJ_sf"/>
</dbReference>
<reference evidence="4 5" key="1">
    <citation type="submission" date="2017-07" db="EMBL/GenBank/DDBJ databases">
        <title>Isolation and whole genome analysis of endospore-forming bacteria from heroin.</title>
        <authorList>
            <person name="Kalinowski J."/>
            <person name="Ahrens B."/>
            <person name="Al-Dilaimi A."/>
            <person name="Winkler A."/>
            <person name="Wibberg D."/>
            <person name="Schleenbecker U."/>
            <person name="Ruckert C."/>
            <person name="Wolfel R."/>
            <person name="Grass G."/>
        </authorList>
    </citation>
    <scope>NUCLEOTIDE SEQUENCE [LARGE SCALE GENOMIC DNA]</scope>
    <source>
        <strain evidence="4 5">7537-G1</strain>
    </source>
</reference>
<evidence type="ECO:0000313" key="6">
    <source>
        <dbReference type="Proteomes" id="UP000435177"/>
    </source>
</evidence>
<comment type="caution">
    <text evidence="4">The sequence shown here is derived from an EMBL/GenBank/DDBJ whole genome shotgun (WGS) entry which is preliminary data.</text>
</comment>
<evidence type="ECO:0000313" key="3">
    <source>
        <dbReference type="EMBL" id="MUG65434.1"/>
    </source>
</evidence>
<dbReference type="OrthoDB" id="9796058at2"/>
<dbReference type="InterPro" id="IPR050423">
    <property type="entry name" value="UPF0337_stress_rsp"/>
</dbReference>
<keyword evidence="6" id="KW-1185">Reference proteome</keyword>
<dbReference type="EMBL" id="WOAA01000002">
    <property type="protein sequence ID" value="MUG65434.1"/>
    <property type="molecule type" value="Genomic_DNA"/>
</dbReference>
<evidence type="ECO:0000259" key="2">
    <source>
        <dbReference type="Pfam" id="PF05532"/>
    </source>
</evidence>
<dbReference type="SUPFAM" id="SSF69047">
    <property type="entry name" value="Hypothetical protein YjbJ"/>
    <property type="match status" value="1"/>
</dbReference>
<dbReference type="PANTHER" id="PTHR34977">
    <property type="entry name" value="UPF0337 PROTEIN YJBJ"/>
    <property type="match status" value="1"/>
</dbReference>
<gene>
    <name evidence="4" type="ORF">CHH67_14605</name>
    <name evidence="3" type="ORF">GNP94_05365</name>
</gene>
<comment type="similarity">
    <text evidence="1">Belongs to the UPF0337 (CsbD) family.</text>
</comment>
<dbReference type="Gene3D" id="1.10.1470.10">
    <property type="entry name" value="YjbJ"/>
    <property type="match status" value="1"/>
</dbReference>
<feature type="domain" description="CsbD-like" evidence="2">
    <location>
        <begin position="6"/>
        <end position="56"/>
    </location>
</feature>
<accession>A0A268EQZ6</accession>
<evidence type="ECO:0000313" key="5">
    <source>
        <dbReference type="Proteomes" id="UP000215596"/>
    </source>
</evidence>
<organism evidence="4 5">
    <name type="scientific">Paenibacillus campinasensis</name>
    <dbReference type="NCBI Taxonomy" id="66347"/>
    <lineage>
        <taxon>Bacteria</taxon>
        <taxon>Bacillati</taxon>
        <taxon>Bacillota</taxon>
        <taxon>Bacilli</taxon>
        <taxon>Bacillales</taxon>
        <taxon>Paenibacillaceae</taxon>
        <taxon>Paenibacillus</taxon>
    </lineage>
</organism>
<proteinExistence type="inferred from homology"/>
<sequence length="67" mass="8086">MDNNVFKGKWKQMKGEAKKQWGKLTDDDLDVIDGEREKLVGKIQERYGRSKDAAEREYMEWTDRYRD</sequence>
<dbReference type="InterPro" id="IPR026042">
    <property type="entry name" value="YjbJ"/>
</dbReference>
<name>A0A268EQZ6_9BACL</name>
<protein>
    <submittedName>
        <fullName evidence="3">CsbD family protein</fullName>
    </submittedName>
</protein>